<dbReference type="InterPro" id="IPR018016">
    <property type="entry name" value="Nucleoside_phosphorylase_CS"/>
</dbReference>
<accession>L7VW73</accession>
<proteinExistence type="inferred from homology"/>
<evidence type="ECO:0000256" key="6">
    <source>
        <dbReference type="ARBA" id="ARBA00048447"/>
    </source>
</evidence>
<organism evidence="8">
    <name type="scientific">uncultured bacterium A1Q1_fos_515</name>
    <dbReference type="NCBI Taxonomy" id="1256581"/>
    <lineage>
        <taxon>Bacteria</taxon>
        <taxon>environmental samples</taxon>
    </lineage>
</organism>
<dbReference type="GO" id="GO:0006152">
    <property type="term" value="P:purine nucleoside catabolic process"/>
    <property type="evidence" value="ECO:0007669"/>
    <property type="project" value="TreeGrafter"/>
</dbReference>
<dbReference type="AlphaFoldDB" id="L7VW73"/>
<protein>
    <recommendedName>
        <fullName evidence="3">Uridine phosphorylase</fullName>
        <ecNumber evidence="2">2.4.2.3</ecNumber>
    </recommendedName>
</protein>
<evidence type="ECO:0000256" key="5">
    <source>
        <dbReference type="ARBA" id="ARBA00022679"/>
    </source>
</evidence>
<dbReference type="GO" id="GO:0004850">
    <property type="term" value="F:uridine phosphorylase activity"/>
    <property type="evidence" value="ECO:0007669"/>
    <property type="project" value="UniProtKB-EC"/>
</dbReference>
<evidence type="ECO:0000259" key="7">
    <source>
        <dbReference type="Pfam" id="PF01048"/>
    </source>
</evidence>
<dbReference type="EC" id="2.4.2.3" evidence="2"/>
<dbReference type="InterPro" id="IPR000845">
    <property type="entry name" value="Nucleoside_phosphorylase_d"/>
</dbReference>
<dbReference type="Pfam" id="PF01048">
    <property type="entry name" value="PNP_UDP_1"/>
    <property type="match status" value="1"/>
</dbReference>
<dbReference type="GO" id="GO:0005829">
    <property type="term" value="C:cytosol"/>
    <property type="evidence" value="ECO:0007669"/>
    <property type="project" value="TreeGrafter"/>
</dbReference>
<dbReference type="SUPFAM" id="SSF53167">
    <property type="entry name" value="Purine and uridine phosphorylases"/>
    <property type="match status" value="1"/>
</dbReference>
<comment type="similarity">
    <text evidence="1">Belongs to the PNP/UDP phosphorylase family.</text>
</comment>
<reference evidence="8" key="1">
    <citation type="submission" date="2012-09" db="EMBL/GenBank/DDBJ databases">
        <title>Metagenomic Characterization of a Microbial Community in Wastewater Detects High Levels of Antibiotic Resistance.</title>
        <authorList>
            <person name="Abrams M."/>
            <person name="Caldwell A."/>
            <person name="Vandaei E."/>
            <person name="Lee W."/>
            <person name="Perrott J."/>
            <person name="Khan S.Y."/>
            <person name="Ta J."/>
            <person name="Romero D."/>
            <person name="Nguyen V."/>
            <person name="Pourmand N."/>
            <person name="Ouverney C.C."/>
        </authorList>
    </citation>
    <scope>NUCLEOTIDE SEQUENCE</scope>
</reference>
<dbReference type="GO" id="GO:0004731">
    <property type="term" value="F:purine-nucleoside phosphorylase activity"/>
    <property type="evidence" value="ECO:0007669"/>
    <property type="project" value="TreeGrafter"/>
</dbReference>
<name>L7VW73_9BACT</name>
<dbReference type="PANTHER" id="PTHR43691">
    <property type="entry name" value="URIDINE PHOSPHORYLASE"/>
    <property type="match status" value="1"/>
</dbReference>
<evidence type="ECO:0000256" key="4">
    <source>
        <dbReference type="ARBA" id="ARBA00022676"/>
    </source>
</evidence>
<dbReference type="Gene3D" id="3.40.50.1580">
    <property type="entry name" value="Nucleoside phosphorylase domain"/>
    <property type="match status" value="1"/>
</dbReference>
<sequence length="240" mass="25636">MPIHLRAEPSDYAPAVLVPGDPKRATYIAEHIFDPGARLVNDERGELGYTGTYQGKPISVQSVGMGGASVAIYYTELTQQLGVRRVVRVGTAGGLKTGLRMGDTVVAVSATCDDPMINILTGGEAHAPTADYRLVELAARAAREQGATVHVGPIVTSAIFYDPRPGIMKRWKDRGHLAVEMEAGILYTLAAIHGFEALTICTVSDLIGDEGNTERISDEELRQGVDRMMAVACQVATADL</sequence>
<dbReference type="EMBL" id="JX649868">
    <property type="protein sequence ID" value="AGC71293.1"/>
    <property type="molecule type" value="Genomic_DNA"/>
</dbReference>
<dbReference type="PANTHER" id="PTHR43691:SF11">
    <property type="entry name" value="FI09636P-RELATED"/>
    <property type="match status" value="1"/>
</dbReference>
<feature type="domain" description="Nucleoside phosphorylase" evidence="7">
    <location>
        <begin position="15"/>
        <end position="234"/>
    </location>
</feature>
<keyword evidence="5 8" id="KW-0808">Transferase</keyword>
<comment type="catalytic activity">
    <reaction evidence="6">
        <text>uridine + phosphate = alpha-D-ribose 1-phosphate + uracil</text>
        <dbReference type="Rhea" id="RHEA:24388"/>
        <dbReference type="ChEBI" id="CHEBI:16704"/>
        <dbReference type="ChEBI" id="CHEBI:17568"/>
        <dbReference type="ChEBI" id="CHEBI:43474"/>
        <dbReference type="ChEBI" id="CHEBI:57720"/>
        <dbReference type="EC" id="2.4.2.3"/>
    </reaction>
</comment>
<evidence type="ECO:0000256" key="2">
    <source>
        <dbReference type="ARBA" id="ARBA00011888"/>
    </source>
</evidence>
<keyword evidence="4 8" id="KW-0328">Glycosyltransferase</keyword>
<dbReference type="CDD" id="cd17765">
    <property type="entry name" value="PNP_ThPNP_like"/>
    <property type="match status" value="1"/>
</dbReference>
<evidence type="ECO:0000256" key="1">
    <source>
        <dbReference type="ARBA" id="ARBA00010456"/>
    </source>
</evidence>
<dbReference type="PROSITE" id="PS01232">
    <property type="entry name" value="PNP_UDP_1"/>
    <property type="match status" value="1"/>
</dbReference>
<evidence type="ECO:0000256" key="3">
    <source>
        <dbReference type="ARBA" id="ARBA00021980"/>
    </source>
</evidence>
<dbReference type="InterPro" id="IPR035994">
    <property type="entry name" value="Nucleoside_phosphorylase_sf"/>
</dbReference>
<evidence type="ECO:0000313" key="8">
    <source>
        <dbReference type="EMBL" id="AGC71293.1"/>
    </source>
</evidence>